<comment type="caution">
    <text evidence="11">The sequence shown here is derived from an EMBL/GenBank/DDBJ whole genome shotgun (WGS) entry which is preliminary data.</text>
</comment>
<feature type="non-terminal residue" evidence="11">
    <location>
        <position position="1289"/>
    </location>
</feature>
<keyword evidence="4 8" id="KW-0853">WD repeat</keyword>
<dbReference type="GO" id="GO:0006364">
    <property type="term" value="P:rRNA processing"/>
    <property type="evidence" value="ECO:0007669"/>
    <property type="project" value="UniProtKB-KW"/>
</dbReference>
<feature type="compositionally biased region" description="Basic residues" evidence="9">
    <location>
        <begin position="688"/>
        <end position="701"/>
    </location>
</feature>
<dbReference type="SUPFAM" id="SSF46689">
    <property type="entry name" value="Homeodomain-like"/>
    <property type="match status" value="1"/>
</dbReference>
<dbReference type="HAMAP" id="MF_03027">
    <property type="entry name" value="BOP1"/>
    <property type="match status" value="1"/>
</dbReference>
<dbReference type="InterPro" id="IPR009057">
    <property type="entry name" value="Homeodomain-like_sf"/>
</dbReference>
<dbReference type="InterPro" id="IPR012953">
    <property type="entry name" value="BOP1_N_dom"/>
</dbReference>
<dbReference type="InterPro" id="IPR001680">
    <property type="entry name" value="WD40_rpt"/>
</dbReference>
<dbReference type="InterPro" id="IPR004875">
    <property type="entry name" value="DDE_SF_endonuclease_dom"/>
</dbReference>
<dbReference type="Pfam" id="PF08145">
    <property type="entry name" value="BOP1NT"/>
    <property type="match status" value="2"/>
</dbReference>
<evidence type="ECO:0000256" key="8">
    <source>
        <dbReference type="PROSITE-ProRule" id="PRU00221"/>
    </source>
</evidence>
<dbReference type="Pfam" id="PF03184">
    <property type="entry name" value="DDE_1"/>
    <property type="match status" value="1"/>
</dbReference>
<dbReference type="EMBL" id="JBEHCU010005429">
    <property type="protein sequence ID" value="KAL1399866.1"/>
    <property type="molecule type" value="Genomic_DNA"/>
</dbReference>
<evidence type="ECO:0000256" key="4">
    <source>
        <dbReference type="ARBA" id="ARBA00022574"/>
    </source>
</evidence>
<evidence type="ECO:0000256" key="6">
    <source>
        <dbReference type="ARBA" id="ARBA00023242"/>
    </source>
</evidence>
<dbReference type="PROSITE" id="PS50294">
    <property type="entry name" value="WD_REPEATS_REGION"/>
    <property type="match status" value="1"/>
</dbReference>
<dbReference type="Pfam" id="PF00400">
    <property type="entry name" value="WD40"/>
    <property type="match status" value="3"/>
</dbReference>
<sequence>MHWYDEYKHIGYDWDGNRLIKPPKMDTIDEFLKRMEDPNFWRTVKDPQTGQNVVLSDEDVGLIKRIMAGRNPDQQYNDYEEWTVAQLDSAIRAVRNGCSKTEAARSFGVPKKTLLRYLRQVEGPVIRRELGSFKTVFNPAQEQQLVNYILDMCRTFYGLTPKDVRSLAYQMAEANNIPHPFNHEEKHAGTDWFYCFRKRFPNLVLRVAEPTSMARAKGFNRKSVGDYFQLVSNIFAEHFYPPDKFYNMDEFGVPTKANRVVAERGQDQVGGMVSAEKGVTTTVVFAMSAAGDFVPPMFIFPRQRMNDALKVGAPYGSTFACNPSGWSTIDTCTKWFDHFLTHTRPTKEEPVLLLFDGHKSHTKNLQLLEKARRNHVRIVSIPPHTSHKLQPCDLTLMASVRSHYNSASHSLLRHAPPGRLVTPYDICSLMGQAFSLSASRSTAENGFRRAALVPFNPAIFTDEDFASADYLSQMNVGQAPIGNDGSEVRDEEELGVQPEQEELVDVEQVQNDQEPGGVDHLVPVELHTVEDTKDQSLIIIEEDVYFLIQDNGEIKLQSINTADEREDVAAPVSPGPDAPVDNVDAPPIEKQLRESDKNGAAELLGQDAADAGSPALEPSAVSDQKATLKKKKPKQTKKHPASSNENCEEESIPKKRVRWDANVKEPGNTSIGEFSIPPCDVAAQQQAKKTRPTQSRKRKPSKKEVASDLTSDEYYSNLLESTALKDIKNIQKTNRKRRTGPKKPKVEEALSDPWIEWFTSEVEKMPIRNIPDHKRSFLPSKSEKQKIGRLVHALKMGWVKTRAETERLAAAAKGPKFYMVWDSDHGKEDIRRIHDHVVAPKRPLPGHAESYNPPPEYLFNERELAEWNSHEEEPWRRKLHYIPQKFNSLREVPYYAQYVRERFLRCLDLYLCPRGKRTRVTVGPEYLIPKLPSPKDLQPFPTLQNLVYRGHTDMIRTISIEPKGEYLVTGSDDQTIKIWEVSTARCIKTIPTGDVVRSVAWCPNVKISLIAVASGKRTLLINPHVGDCLLSKKTDDLLAEAPKHEVVDNERISTAVQWVDVAEEEQKAGVRIVINHFREIKQVTWHGRGDYFATVMPEAQNRSVLIHQLSKRRSQFPFSKSKGLIQCVLFHPVKPCLFVATQRHIRVYDLVKQELLKKLFPSCKWISSMAIHPKGDNLLVATYEKKMMWFDLDLSTRPYQQLKLHFSAIRNVAFHQRYPLFASASDDRSVIVSHGMVYNDLMQNALIVPLRRLENHERVNDFGAFDVVFHPTQPWLFSSGADNTVRLYT</sequence>
<dbReference type="PANTHER" id="PTHR17605:SF0">
    <property type="entry name" value="RIBOSOME BIOGENESIS PROTEIN BOP1"/>
    <property type="match status" value="1"/>
</dbReference>
<dbReference type="Proteomes" id="UP001562425">
    <property type="component" value="Unassembled WGS sequence"/>
</dbReference>
<dbReference type="PANTHER" id="PTHR17605">
    <property type="entry name" value="RIBOSOME BIOGENESIS PROTEIN BOP1 BLOCK OF PROLIFERATION 1 PROTEIN"/>
    <property type="match status" value="1"/>
</dbReference>
<evidence type="ECO:0000256" key="5">
    <source>
        <dbReference type="ARBA" id="ARBA00022737"/>
    </source>
</evidence>
<comment type="subcellular location">
    <subcellularLocation>
        <location evidence="1">Nucleus</location>
        <location evidence="1">Nucleolus</location>
    </subcellularLocation>
</comment>
<evidence type="ECO:0000256" key="7">
    <source>
        <dbReference type="ARBA" id="ARBA00055102"/>
    </source>
</evidence>
<dbReference type="PROSITE" id="PS50082">
    <property type="entry name" value="WD_REPEATS_2"/>
    <property type="match status" value="1"/>
</dbReference>
<organism evidence="11 12">
    <name type="scientific">Culex pipiens pipiens</name>
    <name type="common">Northern house mosquito</name>
    <dbReference type="NCBI Taxonomy" id="38569"/>
    <lineage>
        <taxon>Eukaryota</taxon>
        <taxon>Metazoa</taxon>
        <taxon>Ecdysozoa</taxon>
        <taxon>Arthropoda</taxon>
        <taxon>Hexapoda</taxon>
        <taxon>Insecta</taxon>
        <taxon>Pterygota</taxon>
        <taxon>Neoptera</taxon>
        <taxon>Endopterygota</taxon>
        <taxon>Diptera</taxon>
        <taxon>Nematocera</taxon>
        <taxon>Culicoidea</taxon>
        <taxon>Culicidae</taxon>
        <taxon>Culicinae</taxon>
        <taxon>Culicini</taxon>
        <taxon>Culex</taxon>
        <taxon>Culex</taxon>
    </lineage>
</organism>
<dbReference type="Gene3D" id="1.10.10.60">
    <property type="entry name" value="Homeodomain-like"/>
    <property type="match status" value="1"/>
</dbReference>
<evidence type="ECO:0000313" key="12">
    <source>
        <dbReference type="Proteomes" id="UP001562425"/>
    </source>
</evidence>
<feature type="repeat" description="WD" evidence="8">
    <location>
        <begin position="948"/>
        <end position="989"/>
    </location>
</feature>
<dbReference type="SMART" id="SM00320">
    <property type="entry name" value="WD40"/>
    <property type="match status" value="6"/>
</dbReference>
<protein>
    <recommendedName>
        <fullName evidence="10">BOP1 N-terminal domain-containing protein</fullName>
    </recommendedName>
</protein>
<keyword evidence="12" id="KW-1185">Reference proteome</keyword>
<keyword evidence="2" id="KW-0690">Ribosome biogenesis</keyword>
<feature type="region of interest" description="Disordered" evidence="9">
    <location>
        <begin position="565"/>
        <end position="585"/>
    </location>
</feature>
<dbReference type="Gene3D" id="2.130.10.10">
    <property type="entry name" value="YVTN repeat-like/Quinoprotein amine dehydrogenase"/>
    <property type="match status" value="1"/>
</dbReference>
<dbReference type="InterPro" id="IPR036322">
    <property type="entry name" value="WD40_repeat_dom_sf"/>
</dbReference>
<feature type="compositionally biased region" description="Basic residues" evidence="9">
    <location>
        <begin position="627"/>
        <end position="640"/>
    </location>
</feature>
<comment type="function">
    <text evidence="7">Component of the PeBoW complex, which is required for maturation of 28S and 5.8S ribosomal RNAs and formation of the 60S ribosome.</text>
</comment>
<dbReference type="InterPro" id="IPR019775">
    <property type="entry name" value="WD40_repeat_CS"/>
</dbReference>
<feature type="domain" description="BOP1 N-terminal" evidence="10">
    <location>
        <begin position="698"/>
        <end position="941"/>
    </location>
</feature>
<keyword evidence="6" id="KW-0539">Nucleus</keyword>
<dbReference type="SMART" id="SM01035">
    <property type="entry name" value="BOP1NT"/>
    <property type="match status" value="1"/>
</dbReference>
<evidence type="ECO:0000256" key="3">
    <source>
        <dbReference type="ARBA" id="ARBA00022552"/>
    </source>
</evidence>
<dbReference type="SUPFAM" id="SSF50978">
    <property type="entry name" value="WD40 repeat-like"/>
    <property type="match status" value="1"/>
</dbReference>
<reference evidence="11 12" key="1">
    <citation type="submission" date="2024-05" db="EMBL/GenBank/DDBJ databases">
        <title>Culex pipiens pipiens assembly and annotation.</title>
        <authorList>
            <person name="Alout H."/>
            <person name="Durand T."/>
        </authorList>
    </citation>
    <scope>NUCLEOTIDE SEQUENCE [LARGE SCALE GENOMIC DNA]</scope>
    <source>
        <strain evidence="11">HA-2024</strain>
        <tissue evidence="11">Whole body</tissue>
    </source>
</reference>
<name>A0ABD1DJI6_CULPP</name>
<evidence type="ECO:0000259" key="10">
    <source>
        <dbReference type="SMART" id="SM01035"/>
    </source>
</evidence>
<keyword evidence="3" id="KW-0698">rRNA processing</keyword>
<evidence type="ECO:0000256" key="9">
    <source>
        <dbReference type="SAM" id="MobiDB-lite"/>
    </source>
</evidence>
<evidence type="ECO:0000313" key="11">
    <source>
        <dbReference type="EMBL" id="KAL1399866.1"/>
    </source>
</evidence>
<dbReference type="InterPro" id="IPR028598">
    <property type="entry name" value="BOP1/Erb1"/>
</dbReference>
<dbReference type="InterPro" id="IPR015943">
    <property type="entry name" value="WD40/YVTN_repeat-like_dom_sf"/>
</dbReference>
<proteinExistence type="inferred from homology"/>
<gene>
    <name evidence="11" type="ORF">pipiens_000177</name>
</gene>
<evidence type="ECO:0000256" key="2">
    <source>
        <dbReference type="ARBA" id="ARBA00022517"/>
    </source>
</evidence>
<feature type="region of interest" description="Disordered" evidence="9">
    <location>
        <begin position="610"/>
        <end position="708"/>
    </location>
</feature>
<accession>A0ABD1DJI6</accession>
<evidence type="ECO:0000256" key="1">
    <source>
        <dbReference type="ARBA" id="ARBA00004604"/>
    </source>
</evidence>
<keyword evidence="5" id="KW-0677">Repeat</keyword>
<dbReference type="GO" id="GO:0005730">
    <property type="term" value="C:nucleolus"/>
    <property type="evidence" value="ECO:0007669"/>
    <property type="project" value="UniProtKB-SubCell"/>
</dbReference>
<dbReference type="FunFam" id="2.130.10.10:FF:000061">
    <property type="entry name" value="Ribosome biogenesis protein BOP1 homolog"/>
    <property type="match status" value="1"/>
</dbReference>
<dbReference type="PROSITE" id="PS00678">
    <property type="entry name" value="WD_REPEATS_1"/>
    <property type="match status" value="1"/>
</dbReference>